<accession>A0A0C7TC61</accession>
<feature type="region of interest" description="Disordered" evidence="1">
    <location>
        <begin position="23"/>
        <end position="59"/>
    </location>
</feature>
<evidence type="ECO:0000313" key="3">
    <source>
        <dbReference type="Proteomes" id="UP000001321"/>
    </source>
</evidence>
<dbReference type="EnsemblBacteria" id="CEQ38544">
    <property type="protein sequence ID" value="CEQ38544"/>
    <property type="gene ID" value="OE5417A1F"/>
</dbReference>
<reference evidence="2 3" key="1">
    <citation type="journal article" date="2008" name="Genomics">
        <title>Evolution in the laboratory: the genome of Halobacterium salinarum strain R1 compared to that of strain NRC-1.</title>
        <authorList>
            <person name="Pfeiffer F."/>
            <person name="Schuster S.C."/>
            <person name="Broicher A."/>
            <person name="Falb M."/>
            <person name="Palm P."/>
            <person name="Rodewald K."/>
            <person name="Ruepp A."/>
            <person name="Soppa J."/>
            <person name="Tittor J."/>
            <person name="Oesterhelt D."/>
        </authorList>
    </citation>
    <scope>NUCLEOTIDE SEQUENCE [LARGE SCALE GENOMIC DNA]</scope>
    <source>
        <strain evidence="3">ATCC 29341 / DSM 671 / R1</strain>
        <plasmid evidence="3">Plasmid PHS3</plasmid>
    </source>
</reference>
<evidence type="ECO:0000313" key="2">
    <source>
        <dbReference type="EMBL" id="CEQ38544.1"/>
    </source>
</evidence>
<keyword evidence="2" id="KW-0614">Plasmid</keyword>
<proteinExistence type="predicted"/>
<dbReference type="EMBL" id="AM774418">
    <property type="protein sequence ID" value="CEQ38544.1"/>
    <property type="molecule type" value="Genomic_DNA"/>
</dbReference>
<dbReference type="AlphaFoldDB" id="A0A0C7TC61"/>
<gene>
    <name evidence="2" type="ORF">OE5417A1F</name>
</gene>
<dbReference type="RefSeq" id="WP_136361223.1">
    <property type="nucleotide sequence ID" value="NC_010368.1"/>
</dbReference>
<dbReference type="KEGG" id="hsl:OE5417A1F"/>
<sequence>MSTEEKEEFGIKKVLRSEITHQDGELQAQTTTDEKVYMAENPPLSVTHMSTEESRERWE</sequence>
<feature type="compositionally biased region" description="Basic and acidic residues" evidence="1">
    <location>
        <begin position="50"/>
        <end position="59"/>
    </location>
</feature>
<dbReference type="Proteomes" id="UP000001321">
    <property type="component" value="Plasmid PHS3"/>
</dbReference>
<organism evidence="2 3">
    <name type="scientific">Halobacterium salinarum (strain ATCC 29341 / DSM 671 / R1)</name>
    <dbReference type="NCBI Taxonomy" id="478009"/>
    <lineage>
        <taxon>Archaea</taxon>
        <taxon>Methanobacteriati</taxon>
        <taxon>Methanobacteriota</taxon>
        <taxon>Stenosarchaea group</taxon>
        <taxon>Halobacteria</taxon>
        <taxon>Halobacteriales</taxon>
        <taxon>Halobacteriaceae</taxon>
        <taxon>Halobacterium</taxon>
        <taxon>Halobacterium salinarum NRC-34001</taxon>
    </lineage>
</organism>
<protein>
    <submittedName>
        <fullName evidence="2">Uncharacterized protein</fullName>
    </submittedName>
</protein>
<dbReference type="HOGENOM" id="CLU_2949214_0_0_2"/>
<evidence type="ECO:0000256" key="1">
    <source>
        <dbReference type="SAM" id="MobiDB-lite"/>
    </source>
</evidence>
<name>A0A0C7TC61_HALS3</name>
<dbReference type="GeneID" id="62883561"/>
<geneLocation type="plasmid" evidence="2 3">
    <name>PHS3</name>
</geneLocation>